<name>A0AA47NYY9_MERPO</name>
<gene>
    <name evidence="2" type="ORF">N1851_017547</name>
</gene>
<dbReference type="EMBL" id="JAOPHQ010003164">
    <property type="protein sequence ID" value="KAK0144096.1"/>
    <property type="molecule type" value="Genomic_DNA"/>
</dbReference>
<feature type="region of interest" description="Disordered" evidence="1">
    <location>
        <begin position="76"/>
        <end position="96"/>
    </location>
</feature>
<sequence length="132" mass="15297">MESGLRQLFERHRVPVGCHLLGDSGYPCKTWVWTPYLNPQPGAQLKYNISTILLALTADFCKYFASNDTFGLVGVGNPSHNTRRKRHDKNPTRPDPDQYLSLGQFKICRLHIHDANLPFHHIPKVLYWIEIW</sequence>
<organism evidence="2 3">
    <name type="scientific">Merluccius polli</name>
    <name type="common">Benguela hake</name>
    <name type="synonym">Merluccius cadenati</name>
    <dbReference type="NCBI Taxonomy" id="89951"/>
    <lineage>
        <taxon>Eukaryota</taxon>
        <taxon>Metazoa</taxon>
        <taxon>Chordata</taxon>
        <taxon>Craniata</taxon>
        <taxon>Vertebrata</taxon>
        <taxon>Euteleostomi</taxon>
        <taxon>Actinopterygii</taxon>
        <taxon>Neopterygii</taxon>
        <taxon>Teleostei</taxon>
        <taxon>Neoteleostei</taxon>
        <taxon>Acanthomorphata</taxon>
        <taxon>Zeiogadaria</taxon>
        <taxon>Gadariae</taxon>
        <taxon>Gadiformes</taxon>
        <taxon>Gadoidei</taxon>
        <taxon>Merlucciidae</taxon>
        <taxon>Merluccius</taxon>
    </lineage>
</organism>
<evidence type="ECO:0008006" key="4">
    <source>
        <dbReference type="Google" id="ProtNLM"/>
    </source>
</evidence>
<dbReference type="Proteomes" id="UP001174136">
    <property type="component" value="Unassembled WGS sequence"/>
</dbReference>
<evidence type="ECO:0000256" key="1">
    <source>
        <dbReference type="SAM" id="MobiDB-lite"/>
    </source>
</evidence>
<comment type="caution">
    <text evidence="2">The sequence shown here is derived from an EMBL/GenBank/DDBJ whole genome shotgun (WGS) entry which is preliminary data.</text>
</comment>
<evidence type="ECO:0000313" key="3">
    <source>
        <dbReference type="Proteomes" id="UP001174136"/>
    </source>
</evidence>
<evidence type="ECO:0000313" key="2">
    <source>
        <dbReference type="EMBL" id="KAK0144096.1"/>
    </source>
</evidence>
<proteinExistence type="predicted"/>
<dbReference type="AlphaFoldDB" id="A0AA47NYY9"/>
<reference evidence="2" key="1">
    <citation type="journal article" date="2023" name="Front. Mar. Sci.">
        <title>A new Merluccius polli reference genome to investigate the effects of global change in West African waters.</title>
        <authorList>
            <person name="Mateo J.L."/>
            <person name="Blanco-Fernandez C."/>
            <person name="Garcia-Vazquez E."/>
            <person name="Machado-Schiaffino G."/>
        </authorList>
    </citation>
    <scope>NUCLEOTIDE SEQUENCE</scope>
    <source>
        <strain evidence="2">C29</strain>
        <tissue evidence="2">Fin</tissue>
    </source>
</reference>
<protein>
    <recommendedName>
        <fullName evidence="4">DDE Tnp4 domain-containing protein</fullName>
    </recommendedName>
</protein>
<keyword evidence="3" id="KW-1185">Reference proteome</keyword>
<accession>A0AA47NYY9</accession>